<evidence type="ECO:0000256" key="4">
    <source>
        <dbReference type="ARBA" id="ARBA00022737"/>
    </source>
</evidence>
<keyword evidence="7" id="KW-1278">Translocase</keyword>
<evidence type="ECO:0000256" key="7">
    <source>
        <dbReference type="ARBA" id="ARBA00022967"/>
    </source>
</evidence>
<gene>
    <name evidence="10" type="ORF">Z955_05665</name>
</gene>
<sequence>MPQNKIPYIQIENISKKFGKVLANNNINLKVYGGEVHALLGENGAGKSTLMNMLSGVYTPDNGSILIHGREVKFTSPKDAIKAGVGMIYQHFKLVENMTAVENIVFGQKGKLFLNKKKIIQNIQNIIDRFGLDVELNKNVYEMSVGEKQNLEILKVLYRGANILILDEPTAVFTPQESKKLFRIVKKMKSEGCAVIFITHKMDEVMEMADRITILRKGQTIKTINKKDSNPKELTELMVGRSVELSIKKVPFKKGDKLLDIKNLKVVNEDKVEIIKGINFDVFSGEIVGIAGVAGSGQKELCEAISGIQEIKSGKIIFQSENIVGQNPRDIIKKGISMSFIPEDRLGMGLVASMNMVDNILLKNYQNQTGMFIKRKAVEEKAKDMVKKLEIKTPSINYPIRYLSGGNIQKILLGRELALNPKLLIMAYPVRGLDINTCYTIYDLINEEKKKGSSVLYIGEDLDVLMELCDRIVVMYNGEVTGILNAKNTSREEIGMLMVGKKSGGCFRCLEL</sequence>
<name>A0A0A0II28_CLOBO</name>
<dbReference type="Pfam" id="PF00005">
    <property type="entry name" value="ABC_tran"/>
    <property type="match status" value="2"/>
</dbReference>
<feature type="domain" description="ABC transporter" evidence="9">
    <location>
        <begin position="259"/>
        <end position="502"/>
    </location>
</feature>
<dbReference type="CDD" id="cd03215">
    <property type="entry name" value="ABC_Carb_Monos_II"/>
    <property type="match status" value="1"/>
</dbReference>
<dbReference type="InterPro" id="IPR027417">
    <property type="entry name" value="P-loop_NTPase"/>
</dbReference>
<keyword evidence="6 10" id="KW-0067">ATP-binding</keyword>
<comment type="subcellular location">
    <subcellularLocation>
        <location evidence="1">Cell membrane</location>
        <topology evidence="1">Peripheral membrane protein</topology>
    </subcellularLocation>
</comment>
<dbReference type="GO" id="GO:0005524">
    <property type="term" value="F:ATP binding"/>
    <property type="evidence" value="ECO:0007669"/>
    <property type="project" value="UniProtKB-KW"/>
</dbReference>
<dbReference type="CDD" id="cd03216">
    <property type="entry name" value="ABC_Carb_Monos_I"/>
    <property type="match status" value="1"/>
</dbReference>
<dbReference type="InterPro" id="IPR050107">
    <property type="entry name" value="ABC_carbohydrate_import_ATPase"/>
</dbReference>
<evidence type="ECO:0000256" key="5">
    <source>
        <dbReference type="ARBA" id="ARBA00022741"/>
    </source>
</evidence>
<dbReference type="InterPro" id="IPR017871">
    <property type="entry name" value="ABC_transporter-like_CS"/>
</dbReference>
<dbReference type="InterPro" id="IPR003593">
    <property type="entry name" value="AAA+_ATPase"/>
</dbReference>
<reference evidence="10 11" key="1">
    <citation type="submission" date="2014-01" db="EMBL/GenBank/DDBJ databases">
        <title>Plasmidome dynamics in the species complex Clostridium novyi sensu lato converts strains of independent lineages into distinctly different pathogens.</title>
        <authorList>
            <person name="Skarin H."/>
            <person name="Segerman B."/>
        </authorList>
    </citation>
    <scope>NUCLEOTIDE SEQUENCE [LARGE SCALE GENOMIC DNA]</scope>
    <source>
        <strain evidence="10 11">DC5</strain>
    </source>
</reference>
<keyword evidence="3" id="KW-1003">Cell membrane</keyword>
<dbReference type="AlphaFoldDB" id="A0A0A0II28"/>
<dbReference type="Gene3D" id="3.40.50.300">
    <property type="entry name" value="P-loop containing nucleotide triphosphate hydrolases"/>
    <property type="match status" value="2"/>
</dbReference>
<keyword evidence="4" id="KW-0677">Repeat</keyword>
<dbReference type="GO" id="GO:0005886">
    <property type="term" value="C:plasma membrane"/>
    <property type="evidence" value="ECO:0007669"/>
    <property type="project" value="UniProtKB-SubCell"/>
</dbReference>
<dbReference type="Proteomes" id="UP000030014">
    <property type="component" value="Unassembled WGS sequence"/>
</dbReference>
<keyword evidence="2" id="KW-0813">Transport</keyword>
<dbReference type="InterPro" id="IPR003439">
    <property type="entry name" value="ABC_transporter-like_ATP-bd"/>
</dbReference>
<evidence type="ECO:0000259" key="9">
    <source>
        <dbReference type="PROSITE" id="PS50893"/>
    </source>
</evidence>
<evidence type="ECO:0000256" key="1">
    <source>
        <dbReference type="ARBA" id="ARBA00004202"/>
    </source>
</evidence>
<dbReference type="PROSITE" id="PS00211">
    <property type="entry name" value="ABC_TRANSPORTER_1"/>
    <property type="match status" value="1"/>
</dbReference>
<dbReference type="RefSeq" id="WP_039258560.1">
    <property type="nucleotide sequence ID" value="NZ_JDRY01000027.1"/>
</dbReference>
<keyword evidence="8" id="KW-0472">Membrane</keyword>
<dbReference type="EMBL" id="JDRY01000027">
    <property type="protein sequence ID" value="KGM99911.1"/>
    <property type="molecule type" value="Genomic_DNA"/>
</dbReference>
<comment type="caution">
    <text evidence="10">The sequence shown here is derived from an EMBL/GenBank/DDBJ whole genome shotgun (WGS) entry which is preliminary data.</text>
</comment>
<dbReference type="GO" id="GO:0016887">
    <property type="term" value="F:ATP hydrolysis activity"/>
    <property type="evidence" value="ECO:0007669"/>
    <property type="project" value="InterPro"/>
</dbReference>
<dbReference type="SUPFAM" id="SSF52540">
    <property type="entry name" value="P-loop containing nucleoside triphosphate hydrolases"/>
    <property type="match status" value="2"/>
</dbReference>
<accession>A0A0A0II28</accession>
<evidence type="ECO:0000313" key="11">
    <source>
        <dbReference type="Proteomes" id="UP000030014"/>
    </source>
</evidence>
<dbReference type="PANTHER" id="PTHR43790">
    <property type="entry name" value="CARBOHYDRATE TRANSPORT ATP-BINDING PROTEIN MG119-RELATED"/>
    <property type="match status" value="1"/>
</dbReference>
<keyword evidence="5" id="KW-0547">Nucleotide-binding</keyword>
<dbReference type="FunFam" id="3.40.50.300:FF:000127">
    <property type="entry name" value="Ribose import ATP-binding protein RbsA"/>
    <property type="match status" value="1"/>
</dbReference>
<evidence type="ECO:0000256" key="2">
    <source>
        <dbReference type="ARBA" id="ARBA00022448"/>
    </source>
</evidence>
<feature type="domain" description="ABC transporter" evidence="9">
    <location>
        <begin position="9"/>
        <end position="242"/>
    </location>
</feature>
<organism evidence="10 11">
    <name type="scientific">Clostridium botulinum C/D str. DC5</name>
    <dbReference type="NCBI Taxonomy" id="1443128"/>
    <lineage>
        <taxon>Bacteria</taxon>
        <taxon>Bacillati</taxon>
        <taxon>Bacillota</taxon>
        <taxon>Clostridia</taxon>
        <taxon>Eubacteriales</taxon>
        <taxon>Clostridiaceae</taxon>
        <taxon>Clostridium</taxon>
    </lineage>
</organism>
<evidence type="ECO:0000256" key="3">
    <source>
        <dbReference type="ARBA" id="ARBA00022475"/>
    </source>
</evidence>
<dbReference type="PANTHER" id="PTHR43790:SF4">
    <property type="entry name" value="GUANOSINE IMPORT ATP-BINDING PROTEIN NUPO"/>
    <property type="match status" value="1"/>
</dbReference>
<dbReference type="SMART" id="SM00382">
    <property type="entry name" value="AAA"/>
    <property type="match status" value="2"/>
</dbReference>
<dbReference type="PROSITE" id="PS50893">
    <property type="entry name" value="ABC_TRANSPORTER_2"/>
    <property type="match status" value="2"/>
</dbReference>
<evidence type="ECO:0000256" key="8">
    <source>
        <dbReference type="ARBA" id="ARBA00023136"/>
    </source>
</evidence>
<protein>
    <submittedName>
        <fullName evidence="10">ABC transporter ATP-binding protein</fullName>
    </submittedName>
</protein>
<evidence type="ECO:0000313" key="10">
    <source>
        <dbReference type="EMBL" id="KGM99911.1"/>
    </source>
</evidence>
<proteinExistence type="predicted"/>
<evidence type="ECO:0000256" key="6">
    <source>
        <dbReference type="ARBA" id="ARBA00022840"/>
    </source>
</evidence>